<feature type="domain" description="FAD-binding" evidence="2">
    <location>
        <begin position="13"/>
        <end position="168"/>
    </location>
</feature>
<evidence type="ECO:0000256" key="1">
    <source>
        <dbReference type="SAM" id="Phobius"/>
    </source>
</evidence>
<dbReference type="Proteomes" id="UP000256913">
    <property type="component" value="Unassembled WGS sequence"/>
</dbReference>
<accession>A0A3D9ZSG5</accession>
<dbReference type="InterPro" id="IPR051704">
    <property type="entry name" value="FAD_aromatic-hydroxylase"/>
</dbReference>
<organism evidence="3 4">
    <name type="scientific">Asanoa ferruginea</name>
    <dbReference type="NCBI Taxonomy" id="53367"/>
    <lineage>
        <taxon>Bacteria</taxon>
        <taxon>Bacillati</taxon>
        <taxon>Actinomycetota</taxon>
        <taxon>Actinomycetes</taxon>
        <taxon>Micromonosporales</taxon>
        <taxon>Micromonosporaceae</taxon>
        <taxon>Asanoa</taxon>
    </lineage>
</organism>
<dbReference type="Gene3D" id="3.50.50.60">
    <property type="entry name" value="FAD/NAD(P)-binding domain"/>
    <property type="match status" value="1"/>
</dbReference>
<gene>
    <name evidence="3" type="ORF">DFJ67_6391</name>
</gene>
<protein>
    <submittedName>
        <fullName evidence="3">2-polyprenyl-6-methoxyphenol hydroxylase-like FAD-dependent oxidoreductase</fullName>
    </submittedName>
</protein>
<keyword evidence="1" id="KW-1133">Transmembrane helix</keyword>
<dbReference type="AlphaFoldDB" id="A0A3D9ZSG5"/>
<dbReference type="Gene3D" id="3.30.9.10">
    <property type="entry name" value="D-Amino Acid Oxidase, subunit A, domain 2"/>
    <property type="match status" value="1"/>
</dbReference>
<keyword evidence="4" id="KW-1185">Reference proteome</keyword>
<keyword evidence="1" id="KW-0812">Transmembrane</keyword>
<dbReference type="InterPro" id="IPR002938">
    <property type="entry name" value="FAD-bd"/>
</dbReference>
<dbReference type="SUPFAM" id="SSF51905">
    <property type="entry name" value="FAD/NAD(P)-binding domain"/>
    <property type="match status" value="1"/>
</dbReference>
<dbReference type="GO" id="GO:0071949">
    <property type="term" value="F:FAD binding"/>
    <property type="evidence" value="ECO:0007669"/>
    <property type="project" value="InterPro"/>
</dbReference>
<keyword evidence="1" id="KW-0472">Membrane</keyword>
<comment type="caution">
    <text evidence="3">The sequence shown here is derived from an EMBL/GenBank/DDBJ whole genome shotgun (WGS) entry which is preliminary data.</text>
</comment>
<proteinExistence type="predicted"/>
<dbReference type="PRINTS" id="PR00420">
    <property type="entry name" value="RNGMNOXGNASE"/>
</dbReference>
<dbReference type="InterPro" id="IPR036188">
    <property type="entry name" value="FAD/NAD-bd_sf"/>
</dbReference>
<feature type="transmembrane region" description="Helical" evidence="1">
    <location>
        <begin position="12"/>
        <end position="31"/>
    </location>
</feature>
<reference evidence="3 4" key="1">
    <citation type="submission" date="2018-08" db="EMBL/GenBank/DDBJ databases">
        <title>Sequencing the genomes of 1000 actinobacteria strains.</title>
        <authorList>
            <person name="Klenk H.-P."/>
        </authorList>
    </citation>
    <scope>NUCLEOTIDE SEQUENCE [LARGE SCALE GENOMIC DNA]</scope>
    <source>
        <strain evidence="3 4">DSM 44099</strain>
    </source>
</reference>
<evidence type="ECO:0000259" key="2">
    <source>
        <dbReference type="Pfam" id="PF01494"/>
    </source>
</evidence>
<evidence type="ECO:0000313" key="4">
    <source>
        <dbReference type="Proteomes" id="UP000256913"/>
    </source>
</evidence>
<sequence length="395" mass="42264">MRTIVRMTRIEHAKVLVSGAGIAGMALAWWLTEHGAEVTVVERAAAVRDGGYKVDIRGAALTVIERMGLLERVRAARTGVRTGSVVDATGKRVASMDADTFGGRVHDDAELLRGDLATMLHELTADRVTYRFGDAIAALGPEVVFESGHRAAYDLVVGADGLRSRTRALAFGDTGVHDLDHYIAICSVPNHLGLDREELTYVGAGRTALVYSTAGQADAKAMFLFADPGGERPRGTEAQRAFLTAAYAGEGWEVPKLLDAVAGAGDLYFDTISQVRLDGWSRGRVALVGDAAYCASPASGQGTSLALVGAYVLAGELAAAGLDEGPRRYEERMRPFVAANQHLGPANIKRMVLRSRRQVRMSMRMLAVVNRLPGKERLLAKVVEPINKAANAITL</sequence>
<evidence type="ECO:0000313" key="3">
    <source>
        <dbReference type="EMBL" id="REG00339.1"/>
    </source>
</evidence>
<dbReference type="PANTHER" id="PTHR46865">
    <property type="entry name" value="OXIDOREDUCTASE-RELATED"/>
    <property type="match status" value="1"/>
</dbReference>
<feature type="domain" description="FAD-binding" evidence="2">
    <location>
        <begin position="273"/>
        <end position="322"/>
    </location>
</feature>
<dbReference type="EMBL" id="QUMQ01000001">
    <property type="protein sequence ID" value="REG00339.1"/>
    <property type="molecule type" value="Genomic_DNA"/>
</dbReference>
<name>A0A3D9ZSG5_9ACTN</name>
<dbReference type="Pfam" id="PF01494">
    <property type="entry name" value="FAD_binding_3"/>
    <property type="match status" value="2"/>
</dbReference>
<dbReference type="PANTHER" id="PTHR46865:SF2">
    <property type="entry name" value="MONOOXYGENASE"/>
    <property type="match status" value="1"/>
</dbReference>